<dbReference type="Proteomes" id="UP001206895">
    <property type="component" value="Unassembled WGS sequence"/>
</dbReference>
<dbReference type="PROSITE" id="PS51257">
    <property type="entry name" value="PROKAR_LIPOPROTEIN"/>
    <property type="match status" value="1"/>
</dbReference>
<keyword evidence="1" id="KW-1003">Cell membrane</keyword>
<feature type="compositionally biased region" description="Polar residues" evidence="6">
    <location>
        <begin position="56"/>
        <end position="79"/>
    </location>
</feature>
<reference evidence="8 9" key="1">
    <citation type="submission" date="2022-06" db="EMBL/GenBank/DDBJ databases">
        <title>Genomic Encyclopedia of Archaeal and Bacterial Type Strains, Phase II (KMG-II): from individual species to whole genera.</title>
        <authorList>
            <person name="Goeker M."/>
        </authorList>
    </citation>
    <scope>NUCLEOTIDE SEQUENCE [LARGE SCALE GENOMIC DNA]</scope>
    <source>
        <strain evidence="8 9">DSM 44693</strain>
    </source>
</reference>
<evidence type="ECO:0000256" key="4">
    <source>
        <dbReference type="ARBA" id="ARBA00023139"/>
    </source>
</evidence>
<feature type="chain" id="PRO_5046153279" evidence="7">
    <location>
        <begin position="22"/>
        <end position="211"/>
    </location>
</feature>
<sequence length="211" mass="21631">MRSMIRFSTPLLALGAMSMLAGCGSDTPTAQTPTVTSTITAAPSSTPATAGEPGPTGQSDGAETATSTVDPVATPNTPDCATPDVAADIGRIAGPLSRTRDAYWVRGESGGTRCPGLSWVGLDTNGATASSPMQLLIYHNGYFQGTGIKCNAGYQTVLGSTPNSIQVRYRYLQGNDISARPSGSATVTFRWNGSAVVMDGSLPYGVTLGQC</sequence>
<dbReference type="EMBL" id="JAMTCJ010000001">
    <property type="protein sequence ID" value="MCP2174440.1"/>
    <property type="molecule type" value="Genomic_DNA"/>
</dbReference>
<name>A0ABT1H9M6_9NOCA</name>
<dbReference type="InterPro" id="IPR025971">
    <property type="entry name" value="LppP/LprE"/>
</dbReference>
<keyword evidence="3" id="KW-0472">Membrane</keyword>
<feature type="signal peptide" evidence="7">
    <location>
        <begin position="1"/>
        <end position="21"/>
    </location>
</feature>
<evidence type="ECO:0000256" key="2">
    <source>
        <dbReference type="ARBA" id="ARBA00022729"/>
    </source>
</evidence>
<dbReference type="RefSeq" id="WP_253659502.1">
    <property type="nucleotide sequence ID" value="NZ_BAAAJQ010000001.1"/>
</dbReference>
<keyword evidence="4" id="KW-0564">Palmitate</keyword>
<evidence type="ECO:0000313" key="8">
    <source>
        <dbReference type="EMBL" id="MCP2174440.1"/>
    </source>
</evidence>
<feature type="region of interest" description="Disordered" evidence="6">
    <location>
        <begin position="25"/>
        <end position="83"/>
    </location>
</feature>
<keyword evidence="5 8" id="KW-0449">Lipoprotein</keyword>
<keyword evidence="2 7" id="KW-0732">Signal</keyword>
<comment type="caution">
    <text evidence="8">The sequence shown here is derived from an EMBL/GenBank/DDBJ whole genome shotgun (WGS) entry which is preliminary data.</text>
</comment>
<proteinExistence type="predicted"/>
<evidence type="ECO:0000313" key="9">
    <source>
        <dbReference type="Proteomes" id="UP001206895"/>
    </source>
</evidence>
<evidence type="ECO:0000256" key="1">
    <source>
        <dbReference type="ARBA" id="ARBA00022475"/>
    </source>
</evidence>
<dbReference type="Pfam" id="PF14041">
    <property type="entry name" value="Lipoprotein_21"/>
    <property type="match status" value="1"/>
</dbReference>
<evidence type="ECO:0000256" key="6">
    <source>
        <dbReference type="SAM" id="MobiDB-lite"/>
    </source>
</evidence>
<protein>
    <submittedName>
        <fullName evidence="8">LppP/LprE lipoprotein</fullName>
    </submittedName>
</protein>
<evidence type="ECO:0000256" key="5">
    <source>
        <dbReference type="ARBA" id="ARBA00023288"/>
    </source>
</evidence>
<gene>
    <name evidence="8" type="ORF">LX13_000247</name>
</gene>
<feature type="compositionally biased region" description="Low complexity" evidence="6">
    <location>
        <begin position="25"/>
        <end position="50"/>
    </location>
</feature>
<keyword evidence="9" id="KW-1185">Reference proteome</keyword>
<evidence type="ECO:0000256" key="3">
    <source>
        <dbReference type="ARBA" id="ARBA00023136"/>
    </source>
</evidence>
<organism evidence="8 9">
    <name type="scientific">Williamsia maris</name>
    <dbReference type="NCBI Taxonomy" id="72806"/>
    <lineage>
        <taxon>Bacteria</taxon>
        <taxon>Bacillati</taxon>
        <taxon>Actinomycetota</taxon>
        <taxon>Actinomycetes</taxon>
        <taxon>Mycobacteriales</taxon>
        <taxon>Nocardiaceae</taxon>
        <taxon>Williamsia</taxon>
    </lineage>
</organism>
<evidence type="ECO:0000256" key="7">
    <source>
        <dbReference type="SAM" id="SignalP"/>
    </source>
</evidence>
<accession>A0ABT1H9M6</accession>